<organism evidence="1 2">
    <name type="scientific">Cochleicola gelatinilyticus</name>
    <dbReference type="NCBI Taxonomy" id="1763537"/>
    <lineage>
        <taxon>Bacteria</taxon>
        <taxon>Pseudomonadati</taxon>
        <taxon>Bacteroidota</taxon>
        <taxon>Flavobacteriia</taxon>
        <taxon>Flavobacteriales</taxon>
        <taxon>Flavobacteriaceae</taxon>
        <taxon>Cochleicola</taxon>
    </lineage>
</organism>
<dbReference type="PANTHER" id="PTHR36529:SF1">
    <property type="entry name" value="GLYCOSYLTRANSFERASE"/>
    <property type="match status" value="1"/>
</dbReference>
<dbReference type="Gene3D" id="3.90.550.10">
    <property type="entry name" value="Spore Coat Polysaccharide Biosynthesis Protein SpsA, Chain A"/>
    <property type="match status" value="1"/>
</dbReference>
<dbReference type="Pfam" id="PF09837">
    <property type="entry name" value="DUF2064"/>
    <property type="match status" value="1"/>
</dbReference>
<proteinExistence type="predicted"/>
<evidence type="ECO:0008006" key="3">
    <source>
        <dbReference type="Google" id="ProtNLM"/>
    </source>
</evidence>
<keyword evidence="2" id="KW-1185">Reference proteome</keyword>
<protein>
    <recommendedName>
        <fullName evidence="3">Glycosyltransferase</fullName>
    </recommendedName>
</protein>
<dbReference type="PANTHER" id="PTHR36529">
    <property type="entry name" value="SLL1095 PROTEIN"/>
    <property type="match status" value="1"/>
</dbReference>
<name>A0A167IMD1_9FLAO</name>
<dbReference type="STRING" id="1763537.ULVI_03535"/>
<sequence length="228" mass="25734">MTQPKTAILIFANSAKREGSLKSFRKSVVLFRELNKNILEKVISTGLPYFISSEKEQIGNSFAQRYTHSVQGVFDQGFDNVITIGNDTPHLQSSQLLKTADLLATNKMVLGPSCDGGYYLLGINKSHFNQNEFLNFSWQTDTLAAEVSQFLKERQLDIVLLKTLSDIDSASDIFAVLQDSKLFSEKLISLLKHIILPKKKFQIKKELLISSLFKNIFLNKGSPILMRQ</sequence>
<comment type="caution">
    <text evidence="1">The sequence shown here is derived from an EMBL/GenBank/DDBJ whole genome shotgun (WGS) entry which is preliminary data.</text>
</comment>
<gene>
    <name evidence="1" type="ORF">ULVI_03535</name>
</gene>
<dbReference type="RefSeq" id="WP_068589826.1">
    <property type="nucleotide sequence ID" value="NZ_LRXL01000026.1"/>
</dbReference>
<evidence type="ECO:0000313" key="1">
    <source>
        <dbReference type="EMBL" id="OAB79824.1"/>
    </source>
</evidence>
<accession>A0A167IMD1</accession>
<reference evidence="1 2" key="1">
    <citation type="submission" date="2016-02" db="EMBL/GenBank/DDBJ databases">
        <title>Ulvibacter sp. LPB0005, isolated from Thais luteostoma.</title>
        <authorList>
            <person name="Shin S.-K."/>
            <person name="Yi H."/>
        </authorList>
    </citation>
    <scope>NUCLEOTIDE SEQUENCE [LARGE SCALE GENOMIC DNA]</scope>
    <source>
        <strain evidence="1 2">LPB0005</strain>
    </source>
</reference>
<dbReference type="Proteomes" id="UP000077013">
    <property type="component" value="Unassembled WGS sequence"/>
</dbReference>
<dbReference type="SUPFAM" id="SSF53448">
    <property type="entry name" value="Nucleotide-diphospho-sugar transferases"/>
    <property type="match status" value="1"/>
</dbReference>
<dbReference type="InterPro" id="IPR018641">
    <property type="entry name" value="Trfase_1_rSAM/seldom-assoc"/>
</dbReference>
<dbReference type="InterPro" id="IPR029044">
    <property type="entry name" value="Nucleotide-diphossugar_trans"/>
</dbReference>
<dbReference type="EMBL" id="LRXL01000026">
    <property type="protein sequence ID" value="OAB79824.1"/>
    <property type="molecule type" value="Genomic_DNA"/>
</dbReference>
<dbReference type="OrthoDB" id="9798250at2"/>
<evidence type="ECO:0000313" key="2">
    <source>
        <dbReference type="Proteomes" id="UP000077013"/>
    </source>
</evidence>
<dbReference type="AlphaFoldDB" id="A0A167IMD1"/>